<dbReference type="RefSeq" id="WP_114077486.1">
    <property type="nucleotide sequence ID" value="NZ_CP030918.1"/>
</dbReference>
<evidence type="ECO:0000259" key="4">
    <source>
        <dbReference type="Pfam" id="PF00496"/>
    </source>
</evidence>
<feature type="signal peptide" evidence="3">
    <location>
        <begin position="1"/>
        <end position="26"/>
    </location>
</feature>
<feature type="domain" description="Solute-binding protein family 5" evidence="4">
    <location>
        <begin position="78"/>
        <end position="443"/>
    </location>
</feature>
<dbReference type="CDD" id="cd00995">
    <property type="entry name" value="PBP2_NikA_DppA_OppA_like"/>
    <property type="match status" value="1"/>
</dbReference>
<dbReference type="Gene3D" id="3.10.105.10">
    <property type="entry name" value="Dipeptide-binding Protein, Domain 3"/>
    <property type="match status" value="1"/>
</dbReference>
<dbReference type="OrthoDB" id="9803988at2"/>
<dbReference type="SUPFAM" id="SSF53850">
    <property type="entry name" value="Periplasmic binding protein-like II"/>
    <property type="match status" value="1"/>
</dbReference>
<reference evidence="6" key="1">
    <citation type="submission" date="2018-07" db="EMBL/GenBank/DDBJ databases">
        <title>Genome sequencing of Paracoccus sp. SC2-6.</title>
        <authorList>
            <person name="Heo J."/>
            <person name="Kim S.-J."/>
            <person name="Kwon S.-W."/>
        </authorList>
    </citation>
    <scope>NUCLEOTIDE SEQUENCE [LARGE SCALE GENOMIC DNA]</scope>
    <source>
        <strain evidence="6">SC2-6</strain>
    </source>
</reference>
<keyword evidence="3" id="KW-0732">Signal</keyword>
<comment type="subcellular location">
    <subcellularLocation>
        <location evidence="1">Periplasm</location>
    </subcellularLocation>
</comment>
<keyword evidence="6" id="KW-1185">Reference proteome</keyword>
<dbReference type="GO" id="GO:1904680">
    <property type="term" value="F:peptide transmembrane transporter activity"/>
    <property type="evidence" value="ECO:0007669"/>
    <property type="project" value="TreeGrafter"/>
</dbReference>
<protein>
    <submittedName>
        <fullName evidence="5">ABC transporter substrate-binding protein</fullName>
    </submittedName>
</protein>
<dbReference type="EMBL" id="CP030918">
    <property type="protein sequence ID" value="AXC51200.1"/>
    <property type="molecule type" value="Genomic_DNA"/>
</dbReference>
<evidence type="ECO:0000313" key="6">
    <source>
        <dbReference type="Proteomes" id="UP000252023"/>
    </source>
</evidence>
<dbReference type="GO" id="GO:0043190">
    <property type="term" value="C:ATP-binding cassette (ABC) transporter complex"/>
    <property type="evidence" value="ECO:0007669"/>
    <property type="project" value="InterPro"/>
</dbReference>
<dbReference type="Gene3D" id="3.40.190.10">
    <property type="entry name" value="Periplasmic binding protein-like II"/>
    <property type="match status" value="1"/>
</dbReference>
<evidence type="ECO:0000256" key="3">
    <source>
        <dbReference type="SAM" id="SignalP"/>
    </source>
</evidence>
<evidence type="ECO:0000313" key="5">
    <source>
        <dbReference type="EMBL" id="AXC51200.1"/>
    </source>
</evidence>
<dbReference type="InterPro" id="IPR030678">
    <property type="entry name" value="Peptide/Ni-bd"/>
</dbReference>
<dbReference type="GO" id="GO:0015833">
    <property type="term" value="P:peptide transport"/>
    <property type="evidence" value="ECO:0007669"/>
    <property type="project" value="TreeGrafter"/>
</dbReference>
<gene>
    <name evidence="5" type="ORF">DRW48_09900</name>
</gene>
<dbReference type="PANTHER" id="PTHR30290">
    <property type="entry name" value="PERIPLASMIC BINDING COMPONENT OF ABC TRANSPORTER"/>
    <property type="match status" value="1"/>
</dbReference>
<dbReference type="Proteomes" id="UP000252023">
    <property type="component" value="Chromosome"/>
</dbReference>
<accession>A0A344PP95</accession>
<comment type="similarity">
    <text evidence="2">Belongs to the bacterial solute-binding protein 5 family.</text>
</comment>
<dbReference type="PANTHER" id="PTHR30290:SF83">
    <property type="entry name" value="ABC TRANSPORTER SUBSTRATE-BINDING PROTEIN"/>
    <property type="match status" value="1"/>
</dbReference>
<evidence type="ECO:0000256" key="1">
    <source>
        <dbReference type="ARBA" id="ARBA00004418"/>
    </source>
</evidence>
<dbReference type="Gene3D" id="3.90.76.10">
    <property type="entry name" value="Dipeptide-binding Protein, Domain 1"/>
    <property type="match status" value="1"/>
</dbReference>
<dbReference type="InterPro" id="IPR000914">
    <property type="entry name" value="SBP_5_dom"/>
</dbReference>
<dbReference type="AlphaFoldDB" id="A0A344PP95"/>
<name>A0A344PP95_9RHOB</name>
<dbReference type="KEGG" id="pars:DRW48_09900"/>
<dbReference type="InterPro" id="IPR039424">
    <property type="entry name" value="SBP_5"/>
</dbReference>
<dbReference type="GO" id="GO:0030288">
    <property type="term" value="C:outer membrane-bounded periplasmic space"/>
    <property type="evidence" value="ECO:0007669"/>
    <property type="project" value="UniProtKB-ARBA"/>
</dbReference>
<feature type="chain" id="PRO_5016566340" evidence="3">
    <location>
        <begin position="27"/>
        <end position="537"/>
    </location>
</feature>
<proteinExistence type="inferred from homology"/>
<dbReference type="PIRSF" id="PIRSF002741">
    <property type="entry name" value="MppA"/>
    <property type="match status" value="1"/>
</dbReference>
<evidence type="ECO:0000256" key="2">
    <source>
        <dbReference type="ARBA" id="ARBA00005695"/>
    </source>
</evidence>
<sequence>MTIRTRTLAALLLAGTALGVGTGAWAQDVQKGGTLNFTAPYGSSVGTLDITASAEVQTEIVAHALHRNLYKWNPESGKPEPDLFIEETVSDDGLTHTYKLRTDAVFHNGKALTADDVLYSYNRIADPKAASPSAEFLSRIAGFDEVQAGKATEMSGLKKVDDNTVAITFVATADPGYDLMQNYVPIYPSDVPAEQQATKPVGLGPFTFVENVPGSRVSFARFDKFYGGDGKPYVDKLNIMIMGEAAARDVAFRNKEIDVSVLGSQQYQDYRDDPDLSKGLLEVAELFTRVIGFDTTKPPFDDKRVRQAVNYGIDKDLIIDKLVKGKAFPAVGFFPTTSPAFDPNAKGYPYDPEKAKALLAEAGHADGIDLPVIANSNESWGSPIVEAIIPMLAKSNIRASVEPVENAVLEDRITGGDFTAFIWSLASGPNPLNILRCFYSKTTQTACNYPKFSNAEVDKLYEDAQNERDETKRNDLIRQAGNIIQEEAPFWFFNYNKAVMAYQPWVHGLRGNPQELAIQDYENIWIDDTAPADRKAK</sequence>
<dbReference type="Pfam" id="PF00496">
    <property type="entry name" value="SBP_bac_5"/>
    <property type="match status" value="1"/>
</dbReference>
<organism evidence="5 6">
    <name type="scientific">Paracoccus suum</name>
    <dbReference type="NCBI Taxonomy" id="2259340"/>
    <lineage>
        <taxon>Bacteria</taxon>
        <taxon>Pseudomonadati</taxon>
        <taxon>Pseudomonadota</taxon>
        <taxon>Alphaproteobacteria</taxon>
        <taxon>Rhodobacterales</taxon>
        <taxon>Paracoccaceae</taxon>
        <taxon>Paracoccus</taxon>
    </lineage>
</organism>